<dbReference type="CDD" id="cd08368">
    <property type="entry name" value="LIM"/>
    <property type="match status" value="1"/>
</dbReference>
<reference evidence="9" key="2">
    <citation type="submission" date="2023-06" db="EMBL/GenBank/DDBJ databases">
        <authorList>
            <consortium name="Lawrence Berkeley National Laboratory"/>
            <person name="Haridas S."/>
            <person name="Hensen N."/>
            <person name="Bonometti L."/>
            <person name="Westerberg I."/>
            <person name="Brannstrom I.O."/>
            <person name="Guillou S."/>
            <person name="Cros-Aarteil S."/>
            <person name="Calhoun S."/>
            <person name="Kuo A."/>
            <person name="Mondo S."/>
            <person name="Pangilinan J."/>
            <person name="Riley R."/>
            <person name="LaButti K."/>
            <person name="Andreopoulos B."/>
            <person name="Lipzen A."/>
            <person name="Chen C."/>
            <person name="Yanf M."/>
            <person name="Daum C."/>
            <person name="Ng V."/>
            <person name="Clum A."/>
            <person name="Steindorff A."/>
            <person name="Ohm R."/>
            <person name="Martin F."/>
            <person name="Silar P."/>
            <person name="Natvig D."/>
            <person name="Lalanne C."/>
            <person name="Gautier V."/>
            <person name="Ament-velasquez S.L."/>
            <person name="Kruys A."/>
            <person name="Hutchinson M.I."/>
            <person name="Powell A.J."/>
            <person name="Barry K."/>
            <person name="Miller A.N."/>
            <person name="Grigoriev I.V."/>
            <person name="Debuchy R."/>
            <person name="Gladieux P."/>
            <person name="Thoren M.H."/>
            <person name="Johannesson H."/>
        </authorList>
    </citation>
    <scope>NUCLEOTIDE SEQUENCE</scope>
    <source>
        <strain evidence="9">CBS 232.78</strain>
    </source>
</reference>
<dbReference type="SMART" id="SM00132">
    <property type="entry name" value="LIM"/>
    <property type="match status" value="3"/>
</dbReference>
<dbReference type="PANTHER" id="PTHR24215">
    <property type="entry name" value="RHO-GTPASE-ACTIVATING PROTEIN LRG1"/>
    <property type="match status" value="1"/>
</dbReference>
<dbReference type="InterPro" id="IPR001781">
    <property type="entry name" value="Znf_LIM"/>
</dbReference>
<keyword evidence="2 6" id="KW-0479">Metal-binding</keyword>
<dbReference type="GO" id="GO:0030695">
    <property type="term" value="F:GTPase regulator activity"/>
    <property type="evidence" value="ECO:0007669"/>
    <property type="project" value="UniProtKB-ARBA"/>
</dbReference>
<organism evidence="9 10">
    <name type="scientific">Podospora didyma</name>
    <dbReference type="NCBI Taxonomy" id="330526"/>
    <lineage>
        <taxon>Eukaryota</taxon>
        <taxon>Fungi</taxon>
        <taxon>Dikarya</taxon>
        <taxon>Ascomycota</taxon>
        <taxon>Pezizomycotina</taxon>
        <taxon>Sordariomycetes</taxon>
        <taxon>Sordariomycetidae</taxon>
        <taxon>Sordariales</taxon>
        <taxon>Podosporaceae</taxon>
        <taxon>Podospora</taxon>
    </lineage>
</organism>
<dbReference type="GO" id="GO:0030036">
    <property type="term" value="P:actin cytoskeleton organization"/>
    <property type="evidence" value="ECO:0007669"/>
    <property type="project" value="TreeGrafter"/>
</dbReference>
<gene>
    <name evidence="9" type="ORF">B0H63DRAFT_509510</name>
</gene>
<comment type="caution">
    <text evidence="9">The sequence shown here is derived from an EMBL/GenBank/DDBJ whole genome shotgun (WGS) entry which is preliminary data.</text>
</comment>
<evidence type="ECO:0000256" key="4">
    <source>
        <dbReference type="ARBA" id="ARBA00022833"/>
    </source>
</evidence>
<dbReference type="SUPFAM" id="SSF57716">
    <property type="entry name" value="Glucocorticoid receptor-like (DNA-binding domain)"/>
    <property type="match status" value="1"/>
</dbReference>
<sequence length="839" mass="93597">MDPISIATIVVQTTASCLKTTKSLYDLNEKFKDAPMAAVSICSESSVISASLAQIQGLLLQRHDLADVWKSRTELPVVLDNALTGCMVVFSCLDAEIQRIVAGASDPSKIRWRSRARLLWNETKLNELLSSLRGQQTAINLLISLLQMDTLNEIKHMLWQRQDTVRTSANITQSLRSNNPSIRVTNSIYGGNDDNHPGSTIMAFEHDAVSMTAPSELEFDFDDMIINSQAYRRAFAQAHTHALVGATHQEDIGDLIDLTDNLTFKQEVTSASDEPLPHAFQDLQDLVFHETPARSQTKDSVGHDVKVAETNQVETTALMVAEPEDMDVTQSQSRSTTPTLLIRRDEPPTNPPPQRPKAATKICHKCSKVITGQFVRPQGMNNQMFHLDCFRCADCSIVIAAKYFPLEDAPSVRLCETDYFRRLNLLCFSCGGALKGSYITGLDRKFHIEHFTCEAPGCDTIFGEKDSYYETEGGDIFCGFHYAAVARLCFGCCIPIFSHFVEKEENQVNAHWHPDCYMIHKFWACKMSKIGARIKFTDGEWMMTTRVSTDGSGSSIIDKDALLPLFSVVENEIYQVWSILSEFEEGIVASFSDAMRHLMEGDGDEFEAASKMILRRATVLFKAIRLVVPHPQGNKEAKLLCKKTVRLFSLASEKFRAPPKTPTTTENKMTQEIKTLVSGLAHYTKWLIKIGLSTSVESKATDPQDGSLVLFLDALSTWETTTDSSDSLIRRVNEISLYSATSDLCQACNNYIESRCYSSGPAGGSISWHEACMRCQACGKVGGYDFGDMEERVVLEMSSINCKFCRLPAAGPIFFIPQLSQYSFLLHVALARLLKFMEH</sequence>
<keyword evidence="10" id="KW-1185">Reference proteome</keyword>
<feature type="domain" description="LIM zinc-binding" evidence="8">
    <location>
        <begin position="743"/>
        <end position="812"/>
    </location>
</feature>
<proteinExistence type="predicted"/>
<evidence type="ECO:0000259" key="8">
    <source>
        <dbReference type="PROSITE" id="PS50023"/>
    </source>
</evidence>
<comment type="subcellular location">
    <subcellularLocation>
        <location evidence="1">Nucleus</location>
    </subcellularLocation>
</comment>
<dbReference type="AlphaFoldDB" id="A0AAE0U1Q2"/>
<dbReference type="EMBL" id="JAULSW010000003">
    <property type="protein sequence ID" value="KAK3387788.1"/>
    <property type="molecule type" value="Genomic_DNA"/>
</dbReference>
<keyword evidence="4 6" id="KW-0862">Zinc</keyword>
<evidence type="ECO:0000313" key="10">
    <source>
        <dbReference type="Proteomes" id="UP001285441"/>
    </source>
</evidence>
<evidence type="ECO:0000313" key="9">
    <source>
        <dbReference type="EMBL" id="KAK3387788.1"/>
    </source>
</evidence>
<dbReference type="GO" id="GO:0046872">
    <property type="term" value="F:metal ion binding"/>
    <property type="evidence" value="ECO:0007669"/>
    <property type="project" value="UniProtKB-KW"/>
</dbReference>
<evidence type="ECO:0000256" key="1">
    <source>
        <dbReference type="ARBA" id="ARBA00004123"/>
    </source>
</evidence>
<reference evidence="9" key="1">
    <citation type="journal article" date="2023" name="Mol. Phylogenet. Evol.">
        <title>Genome-scale phylogeny and comparative genomics of the fungal order Sordariales.</title>
        <authorList>
            <person name="Hensen N."/>
            <person name="Bonometti L."/>
            <person name="Westerberg I."/>
            <person name="Brannstrom I.O."/>
            <person name="Guillou S."/>
            <person name="Cros-Aarteil S."/>
            <person name="Calhoun S."/>
            <person name="Haridas S."/>
            <person name="Kuo A."/>
            <person name="Mondo S."/>
            <person name="Pangilinan J."/>
            <person name="Riley R."/>
            <person name="LaButti K."/>
            <person name="Andreopoulos B."/>
            <person name="Lipzen A."/>
            <person name="Chen C."/>
            <person name="Yan M."/>
            <person name="Daum C."/>
            <person name="Ng V."/>
            <person name="Clum A."/>
            <person name="Steindorff A."/>
            <person name="Ohm R.A."/>
            <person name="Martin F."/>
            <person name="Silar P."/>
            <person name="Natvig D.O."/>
            <person name="Lalanne C."/>
            <person name="Gautier V."/>
            <person name="Ament-Velasquez S.L."/>
            <person name="Kruys A."/>
            <person name="Hutchinson M.I."/>
            <person name="Powell A.J."/>
            <person name="Barry K."/>
            <person name="Miller A.N."/>
            <person name="Grigoriev I.V."/>
            <person name="Debuchy R."/>
            <person name="Gladieux P."/>
            <person name="Hiltunen Thoren M."/>
            <person name="Johannesson H."/>
        </authorList>
    </citation>
    <scope>NUCLEOTIDE SEQUENCE</scope>
    <source>
        <strain evidence="9">CBS 232.78</strain>
    </source>
</reference>
<protein>
    <recommendedName>
        <fullName evidence="8">LIM zinc-binding domain-containing protein</fullName>
    </recommendedName>
</protein>
<dbReference type="Pfam" id="PF00412">
    <property type="entry name" value="LIM"/>
    <property type="match status" value="2"/>
</dbReference>
<dbReference type="PANTHER" id="PTHR24215:SF10">
    <property type="entry name" value="RHO-GTPASE-ACTIVATING PROTEIN LRG1"/>
    <property type="match status" value="1"/>
</dbReference>
<keyword evidence="5" id="KW-0539">Nucleus</keyword>
<keyword evidence="3" id="KW-0677">Repeat</keyword>
<name>A0AAE0U1Q2_9PEZI</name>
<feature type="compositionally biased region" description="Polar residues" evidence="7">
    <location>
        <begin position="328"/>
        <end position="339"/>
    </location>
</feature>
<dbReference type="GO" id="GO:0005634">
    <property type="term" value="C:nucleus"/>
    <property type="evidence" value="ECO:0007669"/>
    <property type="project" value="UniProtKB-SubCell"/>
</dbReference>
<dbReference type="CDD" id="cd09392">
    <property type="entry name" value="LIM2_Lrg1p_like"/>
    <property type="match status" value="1"/>
</dbReference>
<dbReference type="Gene3D" id="2.10.110.10">
    <property type="entry name" value="Cysteine Rich Protein"/>
    <property type="match status" value="3"/>
</dbReference>
<feature type="domain" description="LIM zinc-binding" evidence="8">
    <location>
        <begin position="361"/>
        <end position="425"/>
    </location>
</feature>
<evidence type="ECO:0000256" key="6">
    <source>
        <dbReference type="PROSITE-ProRule" id="PRU00125"/>
    </source>
</evidence>
<dbReference type="Proteomes" id="UP001285441">
    <property type="component" value="Unassembled WGS sequence"/>
</dbReference>
<dbReference type="GO" id="GO:0005737">
    <property type="term" value="C:cytoplasm"/>
    <property type="evidence" value="ECO:0007669"/>
    <property type="project" value="TreeGrafter"/>
</dbReference>
<evidence type="ECO:0000256" key="2">
    <source>
        <dbReference type="ARBA" id="ARBA00022723"/>
    </source>
</evidence>
<evidence type="ECO:0000256" key="3">
    <source>
        <dbReference type="ARBA" id="ARBA00022737"/>
    </source>
</evidence>
<evidence type="ECO:0000256" key="7">
    <source>
        <dbReference type="SAM" id="MobiDB-lite"/>
    </source>
</evidence>
<dbReference type="PROSITE" id="PS50023">
    <property type="entry name" value="LIM_DOMAIN_2"/>
    <property type="match status" value="2"/>
</dbReference>
<feature type="region of interest" description="Disordered" evidence="7">
    <location>
        <begin position="324"/>
        <end position="358"/>
    </location>
</feature>
<evidence type="ECO:0000256" key="5">
    <source>
        <dbReference type="ARBA" id="ARBA00023242"/>
    </source>
</evidence>
<keyword evidence="6" id="KW-0440">LIM domain</keyword>
<accession>A0AAE0U1Q2</accession>